<dbReference type="GO" id="GO:0004359">
    <property type="term" value="F:glutaminase activity"/>
    <property type="evidence" value="ECO:0007669"/>
    <property type="project" value="InterPro"/>
</dbReference>
<sequence length="88" mass="9879">MGRKVTLATCSLNQWALDFEGNLTRILKSIEIAKQRGAKYRLGPELDICGYGCADHFYESDILLHCFQVLKSLLESPLTQDIICDVGM</sequence>
<protein>
    <recommendedName>
        <fullName evidence="2">Glutamine-dependent NAD(+) synthetase</fullName>
    </recommendedName>
    <alternativeName>
        <fullName evidence="4">NAD(+) synthase [glutamine-hydrolyzing]</fullName>
    </alternativeName>
    <alternativeName>
        <fullName evidence="5">NAD(+) synthetase</fullName>
    </alternativeName>
</protein>
<evidence type="ECO:0000256" key="2">
    <source>
        <dbReference type="ARBA" id="ARBA00017309"/>
    </source>
</evidence>
<reference evidence="7" key="2">
    <citation type="submission" date="2025-09" db="UniProtKB">
        <authorList>
            <consortium name="Ensembl"/>
        </authorList>
    </citation>
    <scope>IDENTIFICATION</scope>
</reference>
<feature type="domain" description="CN hydrolase" evidence="6">
    <location>
        <begin position="5"/>
        <end position="88"/>
    </location>
</feature>
<evidence type="ECO:0000313" key="8">
    <source>
        <dbReference type="Proteomes" id="UP000472260"/>
    </source>
</evidence>
<dbReference type="AlphaFoldDB" id="A0A671K1Q9"/>
<organism evidence="7 8">
    <name type="scientific">Sinocyclocheilus anshuiensis</name>
    <dbReference type="NCBI Taxonomy" id="1608454"/>
    <lineage>
        <taxon>Eukaryota</taxon>
        <taxon>Metazoa</taxon>
        <taxon>Chordata</taxon>
        <taxon>Craniata</taxon>
        <taxon>Vertebrata</taxon>
        <taxon>Euteleostomi</taxon>
        <taxon>Actinopterygii</taxon>
        <taxon>Neopterygii</taxon>
        <taxon>Teleostei</taxon>
        <taxon>Ostariophysi</taxon>
        <taxon>Cypriniformes</taxon>
        <taxon>Cyprinidae</taxon>
        <taxon>Cyprininae</taxon>
        <taxon>Sinocyclocheilus</taxon>
    </lineage>
</organism>
<dbReference type="Pfam" id="PF00795">
    <property type="entry name" value="CN_hydrolase"/>
    <property type="match status" value="1"/>
</dbReference>
<evidence type="ECO:0000256" key="5">
    <source>
        <dbReference type="ARBA" id="ARBA00031075"/>
    </source>
</evidence>
<comment type="subunit">
    <text evidence="1">Homohexamer.</text>
</comment>
<dbReference type="Gene3D" id="3.60.110.10">
    <property type="entry name" value="Carbon-nitrogen hydrolase"/>
    <property type="match status" value="1"/>
</dbReference>
<dbReference type="SUPFAM" id="SSF56317">
    <property type="entry name" value="Carbon-nitrogen hydrolase"/>
    <property type="match status" value="1"/>
</dbReference>
<reference evidence="7" key="1">
    <citation type="submission" date="2025-08" db="UniProtKB">
        <authorList>
            <consortium name="Ensembl"/>
        </authorList>
    </citation>
    <scope>IDENTIFICATION</scope>
</reference>
<gene>
    <name evidence="7" type="primary">LOC107679728</name>
</gene>
<evidence type="ECO:0000256" key="4">
    <source>
        <dbReference type="ARBA" id="ARBA00030681"/>
    </source>
</evidence>
<dbReference type="Ensembl" id="ENSSANT00000000457.1">
    <property type="protein sequence ID" value="ENSSANP00000000399.1"/>
    <property type="gene ID" value="ENSSANG00000000271.1"/>
</dbReference>
<dbReference type="InterPro" id="IPR003694">
    <property type="entry name" value="NAD_synthase"/>
</dbReference>
<accession>A0A671K1Q9</accession>
<name>A0A671K1Q9_9TELE</name>
<evidence type="ECO:0000313" key="7">
    <source>
        <dbReference type="Ensembl" id="ENSSANP00000000399.1"/>
    </source>
</evidence>
<dbReference type="PROSITE" id="PS50263">
    <property type="entry name" value="CN_HYDROLASE"/>
    <property type="match status" value="1"/>
</dbReference>
<dbReference type="PANTHER" id="PTHR23090:SF9">
    <property type="entry name" value="GLUTAMINE-DEPENDENT NAD(+) SYNTHETASE"/>
    <property type="match status" value="1"/>
</dbReference>
<evidence type="ECO:0000256" key="1">
    <source>
        <dbReference type="ARBA" id="ARBA00011643"/>
    </source>
</evidence>
<dbReference type="GO" id="GO:0003952">
    <property type="term" value="F:NAD+ synthase (glutamine-hydrolyzing) activity"/>
    <property type="evidence" value="ECO:0007669"/>
    <property type="project" value="InterPro"/>
</dbReference>
<keyword evidence="8" id="KW-1185">Reference proteome</keyword>
<dbReference type="InterPro" id="IPR003010">
    <property type="entry name" value="C-N_Hydrolase"/>
</dbReference>
<dbReference type="PANTHER" id="PTHR23090">
    <property type="entry name" value="NH 3 /GLUTAMINE-DEPENDENT NAD + SYNTHETASE"/>
    <property type="match status" value="1"/>
</dbReference>
<proteinExistence type="predicted"/>
<dbReference type="GO" id="GO:0009435">
    <property type="term" value="P:NAD+ biosynthetic process"/>
    <property type="evidence" value="ECO:0007669"/>
    <property type="project" value="InterPro"/>
</dbReference>
<evidence type="ECO:0000256" key="3">
    <source>
        <dbReference type="ARBA" id="ARBA00022598"/>
    </source>
</evidence>
<dbReference type="Proteomes" id="UP000472260">
    <property type="component" value="Unassembled WGS sequence"/>
</dbReference>
<dbReference type="InterPro" id="IPR036526">
    <property type="entry name" value="C-N_Hydrolase_sf"/>
</dbReference>
<dbReference type="GO" id="GO:0005737">
    <property type="term" value="C:cytoplasm"/>
    <property type="evidence" value="ECO:0007669"/>
    <property type="project" value="InterPro"/>
</dbReference>
<keyword evidence="3" id="KW-0436">Ligase</keyword>
<evidence type="ECO:0000259" key="6">
    <source>
        <dbReference type="PROSITE" id="PS50263"/>
    </source>
</evidence>